<dbReference type="PANTHER" id="PTHR37291">
    <property type="entry name" value="5-METHYLCYTOSINE-SPECIFIC RESTRICTION ENZYME B"/>
    <property type="match status" value="1"/>
</dbReference>
<organism evidence="3 4">
    <name type="scientific">Streptococcus mitis ATCC 6249</name>
    <dbReference type="NCBI Taxonomy" id="864567"/>
    <lineage>
        <taxon>Bacteria</taxon>
        <taxon>Bacillati</taxon>
        <taxon>Bacillota</taxon>
        <taxon>Bacilli</taxon>
        <taxon>Lactobacillales</taxon>
        <taxon>Streptococcaceae</taxon>
        <taxon>Streptococcus</taxon>
        <taxon>Streptococcus mitis group</taxon>
    </lineage>
</organism>
<protein>
    <submittedName>
        <fullName evidence="3">ATPase family associated with various cellular activities (AAA)</fullName>
    </submittedName>
</protein>
<dbReference type="Gene3D" id="3.40.50.300">
    <property type="entry name" value="P-loop containing nucleotide triphosphate hydrolases"/>
    <property type="match status" value="2"/>
</dbReference>
<evidence type="ECO:0000313" key="4">
    <source>
        <dbReference type="Proteomes" id="UP000003823"/>
    </source>
</evidence>
<dbReference type="EMBL" id="AEEN01000012">
    <property type="protein sequence ID" value="EFM31798.1"/>
    <property type="molecule type" value="Genomic_DNA"/>
</dbReference>
<dbReference type="AlphaFoldDB" id="E0PRP7"/>
<dbReference type="HOGENOM" id="CLU_008747_2_3_9"/>
<dbReference type="Pfam" id="PF07728">
    <property type="entry name" value="AAA_5"/>
    <property type="match status" value="2"/>
</dbReference>
<evidence type="ECO:0000256" key="1">
    <source>
        <dbReference type="SAM" id="MobiDB-lite"/>
    </source>
</evidence>
<feature type="compositionally biased region" description="Polar residues" evidence="1">
    <location>
        <begin position="640"/>
        <end position="651"/>
    </location>
</feature>
<dbReference type="SUPFAM" id="SSF52540">
    <property type="entry name" value="P-loop containing nucleoside triphosphate hydrolases"/>
    <property type="match status" value="1"/>
</dbReference>
<dbReference type="SMART" id="SM00382">
    <property type="entry name" value="AAA"/>
    <property type="match status" value="1"/>
</dbReference>
<reference evidence="3 4" key="1">
    <citation type="submission" date="2010-07" db="EMBL/GenBank/DDBJ databases">
        <authorList>
            <person name="Muzny D."/>
            <person name="Qin X."/>
            <person name="Deng J."/>
            <person name="Jiang H."/>
            <person name="Liu Y."/>
            <person name="Qu J."/>
            <person name="Song X.-Z."/>
            <person name="Zhang L."/>
            <person name="Thornton R."/>
            <person name="Coyle M."/>
            <person name="Francisco L."/>
            <person name="Jackson L."/>
            <person name="Javaid M."/>
            <person name="Korchina V."/>
            <person name="Kovar C."/>
            <person name="Mata R."/>
            <person name="Mathew T."/>
            <person name="Ngo R."/>
            <person name="Nguyen L."/>
            <person name="Nguyen N."/>
            <person name="Okwuonu G."/>
            <person name="Ongeri F."/>
            <person name="Pham C."/>
            <person name="Simmons D."/>
            <person name="Wilczek-Boney K."/>
            <person name="Hale W."/>
            <person name="Jakkamsetti A."/>
            <person name="Pham P."/>
            <person name="Ruth R."/>
            <person name="San Lucas F."/>
            <person name="Warren J."/>
            <person name="Zhang J."/>
            <person name="Zhao Z."/>
            <person name="Zhou C."/>
            <person name="Zhu D."/>
            <person name="Lee S."/>
            <person name="Bess C."/>
            <person name="Blankenburg K."/>
            <person name="Forbes L."/>
            <person name="Fu Q."/>
            <person name="Gubbala S."/>
            <person name="Hirani K."/>
            <person name="Jayaseelan J.C."/>
            <person name="Lara F."/>
            <person name="Munidasa M."/>
            <person name="Palculict T."/>
            <person name="Patil S."/>
            <person name="Pu L.-L."/>
            <person name="Saada N."/>
            <person name="Tang L."/>
            <person name="Weissenberger G."/>
            <person name="Zhu Y."/>
            <person name="Hemphill L."/>
            <person name="Shang Y."/>
            <person name="Youmans B."/>
            <person name="Ayvaz T."/>
            <person name="Ross M."/>
            <person name="Santibanez J."/>
            <person name="Aqrawi P."/>
            <person name="Gross S."/>
            <person name="Joshi V."/>
            <person name="Fowler G."/>
            <person name="Nazareth L."/>
            <person name="Reid J."/>
            <person name="Worley K."/>
            <person name="Petrosino J."/>
            <person name="Highlander S."/>
            <person name="Gibbs R."/>
        </authorList>
    </citation>
    <scope>NUCLEOTIDE SEQUENCE [LARGE SCALE GENOMIC DNA]</scope>
    <source>
        <strain evidence="3 4">ATCC 6249</strain>
    </source>
</reference>
<proteinExistence type="predicted"/>
<name>E0PRP7_STRMT</name>
<sequence>MKYIVFYSNIIIKGVRLMDKRKVSLEDFYAWYQENKIRLREDAFKYSVHNEQLREEFLKEWPLDRILTMSIDEYVIGKGAKSNSFCYALEIGKYQSLFMGIGGGGSSKFGIYWNENTKSYKNQANKIIPESELEDRFNKLKSDLYEIIQAGRMLDFNNPIFDIKNSKNEFIGRSAVVTKLLCIYSENPSFLGVNMNSQNEFWNRLIPQSNQGGPYRQNHEICKLFSKTYPELESSMLGSILFEYSKDFIDNDNKQGEKEMSEQNSIHHPLSNILLQSKNLILRGAPGTGKTYLAKEIAAELTGGNEDQIGFVQFHPSYDYTDFVEGLRPVSNGDGAIEFRLQDGIFKDFCQKAKEAQLIGGQDNFDEAWDSYLEYINVAEEKEYITKTSYLSVNSRQNLSVNYDSGVPGWSIPRKYVYELYKDKNYNKQEYYKSGGRTVLETLTKRFGLKDYLSPTEVDTDKKFVFIIDEINRGEISKIFGELFFSIDPGYRGEKGSVSTQYANLHETDEKFYIPENVYLIGTMNDIDRSVDTFDFAMRRRFRFVEVTAESQVAMLDKELGIHAEESKLRLRNLNAAIENGQELNSHYHIGPSYFLKLKDVDFDYELLWSDYLKPLLEDYLRGSYEEAETLDTLKKAFDLTNNEQTNQQETGDNDADH</sequence>
<dbReference type="GO" id="GO:0005524">
    <property type="term" value="F:ATP binding"/>
    <property type="evidence" value="ECO:0007669"/>
    <property type="project" value="InterPro"/>
</dbReference>
<dbReference type="InterPro" id="IPR027417">
    <property type="entry name" value="P-loop_NTPase"/>
</dbReference>
<dbReference type="eggNOG" id="COG1401">
    <property type="taxonomic scope" value="Bacteria"/>
</dbReference>
<dbReference type="Proteomes" id="UP000003823">
    <property type="component" value="Unassembled WGS sequence"/>
</dbReference>
<evidence type="ECO:0000313" key="3">
    <source>
        <dbReference type="EMBL" id="EFM31798.1"/>
    </source>
</evidence>
<dbReference type="InterPro" id="IPR011704">
    <property type="entry name" value="ATPase_dyneun-rel_AAA"/>
</dbReference>
<accession>E0PRP7</accession>
<feature type="domain" description="AAA+ ATPase" evidence="2">
    <location>
        <begin position="276"/>
        <end position="551"/>
    </location>
</feature>
<feature type="region of interest" description="Disordered" evidence="1">
    <location>
        <begin position="639"/>
        <end position="658"/>
    </location>
</feature>
<dbReference type="PANTHER" id="PTHR37291:SF1">
    <property type="entry name" value="TYPE IV METHYL-DIRECTED RESTRICTION ENZYME ECOKMCRB SUBUNIT"/>
    <property type="match status" value="1"/>
</dbReference>
<dbReference type="GO" id="GO:0016887">
    <property type="term" value="F:ATP hydrolysis activity"/>
    <property type="evidence" value="ECO:0007669"/>
    <property type="project" value="InterPro"/>
</dbReference>
<dbReference type="InterPro" id="IPR003593">
    <property type="entry name" value="AAA+_ATPase"/>
</dbReference>
<dbReference type="InterPro" id="IPR052934">
    <property type="entry name" value="Methyl-DNA_Rec/Restrict_Enz"/>
</dbReference>
<gene>
    <name evidence="3" type="ORF">HMPREF8571_1168</name>
</gene>
<evidence type="ECO:0000259" key="2">
    <source>
        <dbReference type="SMART" id="SM00382"/>
    </source>
</evidence>
<dbReference type="eggNOG" id="COG0714">
    <property type="taxonomic scope" value="Bacteria"/>
</dbReference>
<comment type="caution">
    <text evidence="3">The sequence shown here is derived from an EMBL/GenBank/DDBJ whole genome shotgun (WGS) entry which is preliminary data.</text>
</comment>